<dbReference type="InterPro" id="IPR023213">
    <property type="entry name" value="CAT-like_dom_sf"/>
</dbReference>
<dbReference type="PROSITE" id="PS00455">
    <property type="entry name" value="AMP_BINDING"/>
    <property type="match status" value="2"/>
</dbReference>
<evidence type="ECO:0000313" key="6">
    <source>
        <dbReference type="EMBL" id="MDT9684483.1"/>
    </source>
</evidence>
<dbReference type="PANTHER" id="PTHR45527">
    <property type="entry name" value="NONRIBOSOMAL PEPTIDE SYNTHETASE"/>
    <property type="match status" value="1"/>
</dbReference>
<dbReference type="Gene3D" id="1.10.1200.10">
    <property type="entry name" value="ACP-like"/>
    <property type="match status" value="2"/>
</dbReference>
<evidence type="ECO:0000256" key="1">
    <source>
        <dbReference type="ARBA" id="ARBA00001957"/>
    </source>
</evidence>
<dbReference type="SMART" id="SM00823">
    <property type="entry name" value="PKS_PP"/>
    <property type="match status" value="2"/>
</dbReference>
<dbReference type="PANTHER" id="PTHR45527:SF1">
    <property type="entry name" value="FATTY ACID SYNTHASE"/>
    <property type="match status" value="1"/>
</dbReference>
<name>A0ABU3QP07_9ACTN</name>
<comment type="caution">
    <text evidence="6">The sequence shown here is derived from an EMBL/GenBank/DDBJ whole genome shotgun (WGS) entry which is preliminary data.</text>
</comment>
<dbReference type="InterPro" id="IPR006162">
    <property type="entry name" value="Ppantetheine_attach_site"/>
</dbReference>
<accession>A0ABU3QP07</accession>
<keyword evidence="7" id="KW-1185">Reference proteome</keyword>
<dbReference type="InterPro" id="IPR036736">
    <property type="entry name" value="ACP-like_sf"/>
</dbReference>
<gene>
    <name evidence="6" type="ORF">RND61_20840</name>
</gene>
<dbReference type="SUPFAM" id="SSF47336">
    <property type="entry name" value="ACP-like"/>
    <property type="match status" value="2"/>
</dbReference>
<keyword evidence="2" id="KW-0596">Phosphopantetheine</keyword>
<evidence type="ECO:0000259" key="5">
    <source>
        <dbReference type="PROSITE" id="PS50075"/>
    </source>
</evidence>
<dbReference type="InterPro" id="IPR010071">
    <property type="entry name" value="AA_adenyl_dom"/>
</dbReference>
<feature type="region of interest" description="Disordered" evidence="4">
    <location>
        <begin position="2572"/>
        <end position="2614"/>
    </location>
</feature>
<organism evidence="6 7">
    <name type="scientific">Streptomyces tamarix</name>
    <dbReference type="NCBI Taxonomy" id="3078565"/>
    <lineage>
        <taxon>Bacteria</taxon>
        <taxon>Bacillati</taxon>
        <taxon>Actinomycetota</taxon>
        <taxon>Actinomycetes</taxon>
        <taxon>Kitasatosporales</taxon>
        <taxon>Streptomycetaceae</taxon>
        <taxon>Streptomyces</taxon>
    </lineage>
</organism>
<dbReference type="CDD" id="cd05930">
    <property type="entry name" value="A_NRPS"/>
    <property type="match status" value="1"/>
</dbReference>
<protein>
    <submittedName>
        <fullName evidence="6">Amino acid adenylation domain-containing protein</fullName>
    </submittedName>
</protein>
<dbReference type="InterPro" id="IPR025110">
    <property type="entry name" value="AMP-bd_C"/>
</dbReference>
<dbReference type="InterPro" id="IPR020806">
    <property type="entry name" value="PKS_PP-bd"/>
</dbReference>
<dbReference type="EMBL" id="JAWCTQ010000027">
    <property type="protein sequence ID" value="MDT9684483.1"/>
    <property type="molecule type" value="Genomic_DNA"/>
</dbReference>
<dbReference type="InterPro" id="IPR045851">
    <property type="entry name" value="AMP-bd_C_sf"/>
</dbReference>
<dbReference type="Pfam" id="PF00550">
    <property type="entry name" value="PP-binding"/>
    <property type="match status" value="2"/>
</dbReference>
<evidence type="ECO:0000313" key="7">
    <source>
        <dbReference type="Proteomes" id="UP001250181"/>
    </source>
</evidence>
<dbReference type="InterPro" id="IPR020845">
    <property type="entry name" value="AMP-binding_CS"/>
</dbReference>
<sequence length="2614" mass="280437">MIPLSFAQQRLWIVGQLEGPSATYNMPLALRLSGALDRDALTAALGDVVGRHESLRTVFPVVGGEPAQRVVPADEVVLPLVWADAGGRRIADVVAEAAGYVFDLAVEVPVRVWVFSAGPDEHVLVLVLHHIACDGWSVGPLGRDVGLAYAARVKGAAPEWDELPVQYADYTLWQRELLGTESDPGSVMARQSDFWRGALAGLPEELGLPYDRPRPVVAGHRGGEVPVVVGAGAHARVEEVARSAGVTPFMVVQAALAVLLSRLGAGTDVPLGTPVAGRADEALHDLVGFFVNTLVLRTDVSGDPTFRELLARVRETDLAAFEHQDLPFERLVEILAPSRAVARHPLFQVMLAFETGAGSSFELPGLRVDELEVSGGRTAKFDLNFELRGQYGADGRPAGIEGVVEYATDLFDHDTVRELAGRFNRLLERLVTDPDRPIGRVDVLTDREGRLLIEEWNDTAHAVPQDTLPALYRAQVAKTPDAVAVVCGDTSLTYTELNERANRLAHRLVAWGVGVEGPVALMLRRSADVIVAVLAVVKAGGFYVPIHAGFPPERAAWAVDDCGARVVLTDDATLLAGTRCGARVMVLGDVDLSGEPASDPDRVVSADQLAYVMFTSGSTGVPKGVAARHRDVTALAFDRRWRGGAHGRVLVHSPHAFDASTYEMWVPLLSGGRLVIAPPGDLDARVLRRLIAEERITALWLTAGVFALMAEQAPECFAGVREVWAGGDVLSPVAVRRVLRACPGLDVVNGYGPTETTTFATSRRLRSADDVADRVPIGRPLDNMRVYVLDGGLRPVPVGVAGELYVSGAGLARGYLGRPGLTAERFVACPFGVPGERMYRTGDLVRWRADGNLEYLGRADDQVKIRGFRVELGEIEAVLGRHPEVGQVAVVAREDRPGDKRLVAYVVPAGAGAPDAAQVRRFAGEGLPRFMVPTAVMVLDRLPLTPNGKLDRRALPAPDYASASTRRAPTTVREERLCAAFAEVLGLPAVGVDDNFFDLGGHSLLAISLVARIRSLLGVELTLRTLFEAPTVAALAGALDGAESSRPALVAAARPEPLPLSFAQQRLWFLGELEGPSATYNVPAVIRLSGALDTRALAAALRDVLGRHEVLRTRFPVFDGQPYQQVVPVEELGEVLTVVPADQAGPSGVPARVIEAVRYGFDLSADVPFRAWLFDADAGEQVLVLLVHHIAGDGWSMAPLARDLSVAYTARRAGRAPDWVPLPVQYADYTRWQRELLGSAQDPESLLSKQLAHWRRALAGLPEELSLPVDRARPAVATHRGASVPLDVPASIHARAAELARAEGVTVFMVLQAALGVVLSRLGAGPDIPIGTPTAGRTDTALDDLVGFFVNTLVLRTDLSGGPSFRELLARVREQALDAFAHQDVPFERLVEELAPARSMARHPLFQVMLSLQNNTDPVLDLPGLRTSILPDGDTPAKFDLNVDLSERFDDRGRPAGMTGELTYAVDLFDHATVERIAERFSRVLGTLTAEPAQRVDRVSLLSAAERQEVLHVWNDTARPVPPTTLPALFQAQAARTPEATAVVFDDTSLTYRELNARANRLAHHLIDDGVGPEDVVALALPRSTELIVAMLGVVKAGAAYLPIDVDYPVDRVRFMIEDSKPSCVVTLRRTAARLPADAPLLVLDDPATEQRLTADPASDHDPTDADRTTPLDPAHPAYVIYTSGSTGTPKGVVMPHRGITNFITVHRESVFAAAAVSPHGRPLRVALTNSISFDACWDQLSGLMEGHELHVVSTEVLSDNGLLATWLDEHDVDFLELTPSHMASAVAGGLFDGRRRPALLVVGGEAVPDALWEWLGSLGDGTRSFSFYGPTECTVYQVFAEPRSAPRPILGRPTFNMRAFVLDDGLQPVAPGVTGELYVAGAGLARGYLGRAGLTAERFVACPFGEPGERMYRTGDLARRHADGSLEFAGRADDQVKIRGFRIEIGEVEAALGGHPGVARAAVVVHEAVPGDKRLVGYVVPGPGQGPERLAQLPGLLRRHVAGILPEYLVPAAVVVLDRLPSTPNGKLDRRALPAPDYAAVSTHRAPATAREEILCTAFAEVLGLPAVGVDDDFFALGGHSLLATRLVARVRALLGAELAIRTLFENPTVAALAGALTGAEAGPSRPAMKAAVRPDPMPLSFAQQRLWIVNQLEGPSATYNMPLVLRLSGTLDRGALEAGLRDVVGRHESLRTVFPAPDGEPFQRIVPAGEVVLPLVWSDTGADRVADLVAEAEGHVFDLAAEIPVHARGFSVGPDEHVLVLVLHHIACDGWSAGPLGRDLAAAYAARVGGTAPKWDELPVQYADYALWQRELLGDAGDPDSLAARQAVFWRGALAGLPDVLPLPFDRPRPAVASHRGAEVPVAIDADAHARGDDLARRTGVTPFMVVQAALSVLLSRWGAGTDVPLGTPLAGRGDEALHDLVGFFVNTVVLRTDLSGEPTFREVLERVRETDLAVFDHQDLPFERLVEVLDPPRSLARHPLFQVNLSFDSAAGVSFGLPGLRVDEEVVPGRTSAKFDLNFLLRGVYGADGRPAGIEGVVEYATDLFDHDTIQALAGRFARLFQELITHPDRSIGTTEAQEPPPLRGPGPGKRRVLVGSRPSREQPTGGTARA</sequence>
<dbReference type="Gene3D" id="3.40.50.980">
    <property type="match status" value="4"/>
</dbReference>
<dbReference type="PROSITE" id="PS50075">
    <property type="entry name" value="CARRIER"/>
    <property type="match status" value="2"/>
</dbReference>
<dbReference type="Gene3D" id="3.30.559.30">
    <property type="entry name" value="Nonribosomal peptide synthetase, condensation domain"/>
    <property type="match status" value="3"/>
</dbReference>
<dbReference type="RefSeq" id="WP_315879539.1">
    <property type="nucleotide sequence ID" value="NZ_JAWCTQ010000027.1"/>
</dbReference>
<dbReference type="Gene3D" id="2.30.38.10">
    <property type="entry name" value="Luciferase, Domain 3"/>
    <property type="match status" value="2"/>
</dbReference>
<feature type="region of interest" description="Disordered" evidence="4">
    <location>
        <begin position="1653"/>
        <end position="1672"/>
    </location>
</feature>
<dbReference type="Gene3D" id="3.30.300.30">
    <property type="match status" value="2"/>
</dbReference>
<dbReference type="CDD" id="cd12117">
    <property type="entry name" value="A_NRPS_Srf_like"/>
    <property type="match status" value="1"/>
</dbReference>
<dbReference type="InterPro" id="IPR001242">
    <property type="entry name" value="Condensation_dom"/>
</dbReference>
<dbReference type="NCBIfam" id="TIGR01733">
    <property type="entry name" value="AA-adenyl-dom"/>
    <property type="match status" value="2"/>
</dbReference>
<feature type="domain" description="Carrier" evidence="5">
    <location>
        <begin position="2047"/>
        <end position="2122"/>
    </location>
</feature>
<dbReference type="Proteomes" id="UP001250181">
    <property type="component" value="Unassembled WGS sequence"/>
</dbReference>
<dbReference type="SUPFAM" id="SSF56801">
    <property type="entry name" value="Acetyl-CoA synthetase-like"/>
    <property type="match status" value="2"/>
</dbReference>
<keyword evidence="3" id="KW-0597">Phosphoprotein</keyword>
<dbReference type="SUPFAM" id="SSF52777">
    <property type="entry name" value="CoA-dependent acyltransferases"/>
    <property type="match status" value="6"/>
</dbReference>
<evidence type="ECO:0000256" key="2">
    <source>
        <dbReference type="ARBA" id="ARBA00022450"/>
    </source>
</evidence>
<dbReference type="Pfam" id="PF13193">
    <property type="entry name" value="AMP-binding_C"/>
    <property type="match status" value="2"/>
</dbReference>
<dbReference type="Gene3D" id="3.30.559.10">
    <property type="entry name" value="Chloramphenicol acetyltransferase-like domain"/>
    <property type="match status" value="3"/>
</dbReference>
<dbReference type="PROSITE" id="PS00012">
    <property type="entry name" value="PHOSPHOPANTETHEINE"/>
    <property type="match status" value="1"/>
</dbReference>
<comment type="cofactor">
    <cofactor evidence="1">
        <name>pantetheine 4'-phosphate</name>
        <dbReference type="ChEBI" id="CHEBI:47942"/>
    </cofactor>
</comment>
<dbReference type="Pfam" id="PF00668">
    <property type="entry name" value="Condensation"/>
    <property type="match status" value="3"/>
</dbReference>
<dbReference type="Pfam" id="PF00501">
    <property type="entry name" value="AMP-binding"/>
    <property type="match status" value="2"/>
</dbReference>
<feature type="compositionally biased region" description="Basic and acidic residues" evidence="4">
    <location>
        <begin position="1658"/>
        <end position="1670"/>
    </location>
</feature>
<evidence type="ECO:0000256" key="4">
    <source>
        <dbReference type="SAM" id="MobiDB-lite"/>
    </source>
</evidence>
<feature type="compositionally biased region" description="Polar residues" evidence="4">
    <location>
        <begin position="2605"/>
        <end position="2614"/>
    </location>
</feature>
<evidence type="ECO:0000256" key="3">
    <source>
        <dbReference type="ARBA" id="ARBA00022553"/>
    </source>
</evidence>
<dbReference type="CDD" id="cd19540">
    <property type="entry name" value="LCL_NRPS-like"/>
    <property type="match status" value="3"/>
</dbReference>
<dbReference type="InterPro" id="IPR000873">
    <property type="entry name" value="AMP-dep_synth/lig_dom"/>
</dbReference>
<proteinExistence type="predicted"/>
<dbReference type="InterPro" id="IPR009081">
    <property type="entry name" value="PP-bd_ACP"/>
</dbReference>
<reference evidence="6 7" key="1">
    <citation type="submission" date="2023-09" db="EMBL/GenBank/DDBJ databases">
        <title>Streptomyces sp. nov.: A antagonism against Alternaria gaisen Producing Streptochlin, Isolated from Tamarix root soil.</title>
        <authorList>
            <person name="Chen Y."/>
        </authorList>
    </citation>
    <scope>NUCLEOTIDE SEQUENCE [LARGE SCALE GENOMIC DNA]</scope>
    <source>
        <strain evidence="6 7">TRM76323</strain>
    </source>
</reference>
<feature type="domain" description="Carrier" evidence="5">
    <location>
        <begin position="968"/>
        <end position="1043"/>
    </location>
</feature>